<dbReference type="PANTHER" id="PTHR33376:SF15">
    <property type="entry name" value="BLL6794 PROTEIN"/>
    <property type="match status" value="1"/>
</dbReference>
<dbReference type="STRING" id="286727.SAMN02982917_6978"/>
<dbReference type="InterPro" id="IPR038404">
    <property type="entry name" value="TRAP_DctP_sf"/>
</dbReference>
<dbReference type="InterPro" id="IPR018389">
    <property type="entry name" value="DctP_fam"/>
</dbReference>
<proteinExistence type="predicted"/>
<gene>
    <name evidence="3" type="ORF">SAMN02982917_6978</name>
</gene>
<evidence type="ECO:0000313" key="4">
    <source>
        <dbReference type="Proteomes" id="UP000192936"/>
    </source>
</evidence>
<dbReference type="RefSeq" id="WP_085091739.1">
    <property type="nucleotide sequence ID" value="NZ_FXAK01000009.1"/>
</dbReference>
<feature type="chain" id="PRO_5012665615" evidence="2">
    <location>
        <begin position="26"/>
        <end position="338"/>
    </location>
</feature>
<dbReference type="OrthoDB" id="7822595at2"/>
<dbReference type="EMBL" id="FXAK01000009">
    <property type="protein sequence ID" value="SMF90143.1"/>
    <property type="molecule type" value="Genomic_DNA"/>
</dbReference>
<dbReference type="CDD" id="cd13601">
    <property type="entry name" value="PBP2_TRAP_DctP1_3_4_like"/>
    <property type="match status" value="1"/>
</dbReference>
<dbReference type="NCBIfam" id="NF037995">
    <property type="entry name" value="TRAP_S1"/>
    <property type="match status" value="1"/>
</dbReference>
<accession>A0A1X7HNY7</accession>
<feature type="signal peptide" evidence="2">
    <location>
        <begin position="1"/>
        <end position="25"/>
    </location>
</feature>
<name>A0A1X7HNY7_9PROT</name>
<evidence type="ECO:0000313" key="3">
    <source>
        <dbReference type="EMBL" id="SMF90143.1"/>
    </source>
</evidence>
<dbReference type="AlphaFoldDB" id="A0A1X7HNY7"/>
<dbReference type="Gene3D" id="3.40.190.170">
    <property type="entry name" value="Bacterial extracellular solute-binding protein, family 7"/>
    <property type="match status" value="1"/>
</dbReference>
<dbReference type="GO" id="GO:0055085">
    <property type="term" value="P:transmembrane transport"/>
    <property type="evidence" value="ECO:0007669"/>
    <property type="project" value="InterPro"/>
</dbReference>
<evidence type="ECO:0000256" key="2">
    <source>
        <dbReference type="SAM" id="SignalP"/>
    </source>
</evidence>
<organism evidence="3 4">
    <name type="scientific">Azospirillum oryzae</name>
    <dbReference type="NCBI Taxonomy" id="286727"/>
    <lineage>
        <taxon>Bacteria</taxon>
        <taxon>Pseudomonadati</taxon>
        <taxon>Pseudomonadota</taxon>
        <taxon>Alphaproteobacteria</taxon>
        <taxon>Rhodospirillales</taxon>
        <taxon>Azospirillaceae</taxon>
        <taxon>Azospirillum</taxon>
    </lineage>
</organism>
<sequence>MKRFGILAGSILACSMALSAVVAKAETLTVSTNLPPSHWGSSQAADPWMACVKGASNGEIDFKYFPSGQIAGFFESLKAVNDGLADIAYIIVSAQTDKLPLNGIPMLPQMGDTVVEMTKANRKALDSGGLLSQEFTRSRLYPLLINVFPVYQLLSRSEPFDTLEKINRKKLSAGGGSLIVTVNALGARAVEMSTGDVYLGVQQGTVDGSLLPLASVKPYKLNEVVKSMSGNGSFGSSSGIWSIDLGVWKKLSPKNQQAMRDCGLKVEMELAEWVDRWTEELKTEFKAGGIKVYDFSPEAKAAIGERLKVATDDYINRLAARGLPAREAYEQYLKALGR</sequence>
<dbReference type="PANTHER" id="PTHR33376">
    <property type="match status" value="1"/>
</dbReference>
<keyword evidence="1 2" id="KW-0732">Signal</keyword>
<protein>
    <submittedName>
        <fullName evidence="3">TRAP-type C4-dicarboxylate transport system, substrate-binding protein</fullName>
    </submittedName>
</protein>
<dbReference type="Pfam" id="PF03480">
    <property type="entry name" value="DctP"/>
    <property type="match status" value="1"/>
</dbReference>
<evidence type="ECO:0000256" key="1">
    <source>
        <dbReference type="ARBA" id="ARBA00022729"/>
    </source>
</evidence>
<dbReference type="Proteomes" id="UP000192936">
    <property type="component" value="Unassembled WGS sequence"/>
</dbReference>
<reference evidence="3 4" key="1">
    <citation type="submission" date="2017-04" db="EMBL/GenBank/DDBJ databases">
        <authorList>
            <person name="Afonso C.L."/>
            <person name="Miller P.J."/>
            <person name="Scott M.A."/>
            <person name="Spackman E."/>
            <person name="Goraichik I."/>
            <person name="Dimitrov K.M."/>
            <person name="Suarez D.L."/>
            <person name="Swayne D.E."/>
        </authorList>
    </citation>
    <scope>NUCLEOTIDE SEQUENCE [LARGE SCALE GENOMIC DNA]</scope>
    <source>
        <strain evidence="3 4">A2P</strain>
    </source>
</reference>